<proteinExistence type="predicted"/>
<accession>A0A3T1D8B8</accession>
<evidence type="ECO:0000313" key="2">
    <source>
        <dbReference type="Proteomes" id="UP000289856"/>
    </source>
</evidence>
<keyword evidence="2" id="KW-1185">Reference proteome</keyword>
<organism evidence="1 2">
    <name type="scientific">Cohnella abietis</name>
    <dbReference type="NCBI Taxonomy" id="2507935"/>
    <lineage>
        <taxon>Bacteria</taxon>
        <taxon>Bacillati</taxon>
        <taxon>Bacillota</taxon>
        <taxon>Bacilli</taxon>
        <taxon>Bacillales</taxon>
        <taxon>Paenibacillaceae</taxon>
        <taxon>Cohnella</taxon>
    </lineage>
</organism>
<dbReference type="Proteomes" id="UP000289856">
    <property type="component" value="Chromosome"/>
</dbReference>
<sequence>MNDFWLTKNNKATNTYMDEVAKESNFTDITWDLPFCRINIYRCYGESDMSMMFYTNTG</sequence>
<dbReference type="EMBL" id="AP019400">
    <property type="protein sequence ID" value="BBI34330.1"/>
    <property type="molecule type" value="Genomic_DNA"/>
</dbReference>
<gene>
    <name evidence="1" type="ORF">KCTCHS21_37290</name>
</gene>
<evidence type="ECO:0000313" key="1">
    <source>
        <dbReference type="EMBL" id="BBI34330.1"/>
    </source>
</evidence>
<dbReference type="AlphaFoldDB" id="A0A3T1D8B8"/>
<reference evidence="1 2" key="1">
    <citation type="submission" date="2019-01" db="EMBL/GenBank/DDBJ databases">
        <title>Complete genome sequence of Cohnella hallensis HS21 isolated from Korean fir (Abies koreana) rhizospheric soil.</title>
        <authorList>
            <person name="Jiang L."/>
            <person name="Kang S.W."/>
            <person name="Kim S."/>
            <person name="Jung J."/>
            <person name="Kim C.Y."/>
            <person name="Kim D.H."/>
            <person name="Kim S.W."/>
            <person name="Lee J."/>
        </authorList>
    </citation>
    <scope>NUCLEOTIDE SEQUENCE [LARGE SCALE GENOMIC DNA]</scope>
    <source>
        <strain evidence="1 2">HS21</strain>
    </source>
</reference>
<name>A0A3T1D8B8_9BACL</name>
<protein>
    <submittedName>
        <fullName evidence="1">Uncharacterized protein</fullName>
    </submittedName>
</protein>
<dbReference type="RefSeq" id="WP_179952622.1">
    <property type="nucleotide sequence ID" value="NZ_AP019400.1"/>
</dbReference>
<dbReference type="KEGG" id="cohn:KCTCHS21_37290"/>